<dbReference type="GO" id="GO:0016747">
    <property type="term" value="F:acyltransferase activity, transferring groups other than amino-acyl groups"/>
    <property type="evidence" value="ECO:0007669"/>
    <property type="project" value="InterPro"/>
</dbReference>
<dbReference type="Pfam" id="PF00583">
    <property type="entry name" value="Acetyltransf_1"/>
    <property type="match status" value="1"/>
</dbReference>
<keyword evidence="3" id="KW-1185">Reference proteome</keyword>
<dbReference type="Proteomes" id="UP000075666">
    <property type="component" value="Unassembled WGS sequence"/>
</dbReference>
<dbReference type="Gene3D" id="3.40.630.30">
    <property type="match status" value="1"/>
</dbReference>
<proteinExistence type="predicted"/>
<comment type="caution">
    <text evidence="2">The sequence shown here is derived from an EMBL/GenBank/DDBJ whole genome shotgun (WGS) entry which is preliminary data.</text>
</comment>
<evidence type="ECO:0000259" key="1">
    <source>
        <dbReference type="PROSITE" id="PS51186"/>
    </source>
</evidence>
<feature type="domain" description="N-acetyltransferase" evidence="1">
    <location>
        <begin position="116"/>
        <end position="252"/>
    </location>
</feature>
<accession>A0A150L0P1</accession>
<dbReference type="InterPro" id="IPR000182">
    <property type="entry name" value="GNAT_dom"/>
</dbReference>
<dbReference type="RefSeq" id="WP_066231472.1">
    <property type="nucleotide sequence ID" value="NZ_LQYN01000053.1"/>
</dbReference>
<evidence type="ECO:0000313" key="3">
    <source>
        <dbReference type="Proteomes" id="UP000075666"/>
    </source>
</evidence>
<dbReference type="STRING" id="46224.B4102_3064"/>
<dbReference type="InterPro" id="IPR040549">
    <property type="entry name" value="DUF5613"/>
</dbReference>
<dbReference type="SUPFAM" id="SSF55729">
    <property type="entry name" value="Acyl-CoA N-acyltransferases (Nat)"/>
    <property type="match status" value="1"/>
</dbReference>
<gene>
    <name evidence="2" type="ORF">B4102_3064</name>
</gene>
<dbReference type="InterPro" id="IPR016181">
    <property type="entry name" value="Acyl_CoA_acyltransferase"/>
</dbReference>
<organism evidence="2 3">
    <name type="scientific">Heyndrickxia sporothermodurans</name>
    <dbReference type="NCBI Taxonomy" id="46224"/>
    <lineage>
        <taxon>Bacteria</taxon>
        <taxon>Bacillati</taxon>
        <taxon>Bacillota</taxon>
        <taxon>Bacilli</taxon>
        <taxon>Bacillales</taxon>
        <taxon>Bacillaceae</taxon>
        <taxon>Heyndrickxia</taxon>
    </lineage>
</organism>
<dbReference type="OrthoDB" id="2213517at2"/>
<name>A0A150L0P1_9BACI</name>
<evidence type="ECO:0000313" key="2">
    <source>
        <dbReference type="EMBL" id="KYD05891.1"/>
    </source>
</evidence>
<dbReference type="AlphaFoldDB" id="A0A150L0P1"/>
<dbReference type="EMBL" id="LQYN01000053">
    <property type="protein sequence ID" value="KYD05891.1"/>
    <property type="molecule type" value="Genomic_DNA"/>
</dbReference>
<dbReference type="Pfam" id="PF18467">
    <property type="entry name" value="DUF5613"/>
    <property type="match status" value="1"/>
</dbReference>
<dbReference type="PROSITE" id="PS51186">
    <property type="entry name" value="GNAT"/>
    <property type="match status" value="1"/>
</dbReference>
<dbReference type="CDD" id="cd04301">
    <property type="entry name" value="NAT_SF"/>
    <property type="match status" value="1"/>
</dbReference>
<protein>
    <recommendedName>
        <fullName evidence="1">N-acetyltransferase domain-containing protein</fullName>
    </recommendedName>
</protein>
<dbReference type="PATRIC" id="fig|46224.3.peg.3034"/>
<sequence length="252" mass="29840">MENITFNHIYTLGNIVFENELYKHFHYPEMLVRYDSNFIEFKTMPSIDEFKAAFTYLRDYHKRHGQSHVKFTFPENQKPPEEFLEYLNDNDFLYGYNELYVIQPNQFPRLKDDPDINITPVTSENLDAFLTLQYTFDEEFGDEFAKQKVALHQRNFKDEKIMQLLAYYKGLPAGSVDIIISEDTAEIDQLSVLESMQRKGIGGQLQKFVMDHFPQKTVILVADGNDTPREMYLKQNYQYVGFEYECIKVFDS</sequence>
<reference evidence="2 3" key="1">
    <citation type="submission" date="2016-01" db="EMBL/GenBank/DDBJ databases">
        <title>Genome Sequences of Twelve Sporeforming Bacillus Species Isolated from Foods.</title>
        <authorList>
            <person name="Berendsen E.M."/>
            <person name="Wells-Bennik M.H."/>
            <person name="Krawcyk A.O."/>
            <person name="De Jong A."/>
            <person name="Holsappel S."/>
            <person name="Eijlander R.T."/>
            <person name="Kuipers O.P."/>
        </authorList>
    </citation>
    <scope>NUCLEOTIDE SEQUENCE [LARGE SCALE GENOMIC DNA]</scope>
    <source>
        <strain evidence="2 3">B4102</strain>
    </source>
</reference>